<evidence type="ECO:0000256" key="1">
    <source>
        <dbReference type="SAM" id="MobiDB-lite"/>
    </source>
</evidence>
<sequence>MPAQEQQPMLTLAKTTFRDIDSIDVDNICGMWAVFTKCKASIEHGSRLENMSWRLWYRETANHQEVDKDYFSFVPAKADRLHYAGSSEPSPALSASSTLTTSSSRSTRQFSPASFIRFISSLSPDHSLNDFLNAQKLKTEATTLSDQNDLEITQAIIPPLVYRDMENKDKDRDRGEHAFLNADDTYEGTAKFTHPKSPVVVITPAADEATTASEACQRKKKYTSSKRFFIKSDDESEESPKQHRHNLTRAYQSTPQSKRATIHKASSFSSLGSETDYDSEYDDDSYDEDIDEDDLFPNPKHTRNIDSFSKKQPTGQHIQQRSLLSAMFSNRTIGTKLEPRPVPLSTIRQSHDPLMAKELSDSLRRNLLWEQSQKRIGCFKRPTTSSYFSQQNEHSAYLSDEEFQGW</sequence>
<dbReference type="Pfam" id="PF08550">
    <property type="entry name" value="GATA_AreA"/>
    <property type="match status" value="1"/>
</dbReference>
<accession>A0A8H7PT96</accession>
<feature type="compositionally biased region" description="Low complexity" evidence="1">
    <location>
        <begin position="86"/>
        <end position="105"/>
    </location>
</feature>
<dbReference type="EMBL" id="JAEPQZ010000006">
    <property type="protein sequence ID" value="KAG2179778.1"/>
    <property type="molecule type" value="Genomic_DNA"/>
</dbReference>
<organism evidence="3 4">
    <name type="scientific">Mortierella isabellina</name>
    <name type="common">Filamentous fungus</name>
    <name type="synonym">Umbelopsis isabellina</name>
    <dbReference type="NCBI Taxonomy" id="91625"/>
    <lineage>
        <taxon>Eukaryota</taxon>
        <taxon>Fungi</taxon>
        <taxon>Fungi incertae sedis</taxon>
        <taxon>Mucoromycota</taxon>
        <taxon>Mucoromycotina</taxon>
        <taxon>Umbelopsidomycetes</taxon>
        <taxon>Umbelopsidales</taxon>
        <taxon>Umbelopsidaceae</taxon>
        <taxon>Umbelopsis</taxon>
    </lineage>
</organism>
<protein>
    <recommendedName>
        <fullName evidence="2">Nitrogen regulatory protein areA GATA-like domain-containing protein</fullName>
    </recommendedName>
</protein>
<dbReference type="OrthoDB" id="515401at2759"/>
<dbReference type="InterPro" id="IPR053043">
    <property type="entry name" value="Ras-cAMP_regulatory"/>
</dbReference>
<name>A0A8H7PT96_MORIS</name>
<dbReference type="GO" id="GO:0005737">
    <property type="term" value="C:cytoplasm"/>
    <property type="evidence" value="ECO:0007669"/>
    <property type="project" value="TreeGrafter"/>
</dbReference>
<proteinExistence type="predicted"/>
<evidence type="ECO:0000313" key="4">
    <source>
        <dbReference type="Proteomes" id="UP000654370"/>
    </source>
</evidence>
<dbReference type="AlphaFoldDB" id="A0A8H7PT96"/>
<keyword evidence="4" id="KW-1185">Reference proteome</keyword>
<dbReference type="GO" id="GO:0000122">
    <property type="term" value="P:negative regulation of transcription by RNA polymerase II"/>
    <property type="evidence" value="ECO:0007669"/>
    <property type="project" value="TreeGrafter"/>
</dbReference>
<feature type="region of interest" description="Disordered" evidence="1">
    <location>
        <begin position="232"/>
        <end position="298"/>
    </location>
</feature>
<dbReference type="PANTHER" id="PTHR28014">
    <property type="entry name" value="NEGATIVE REGULATOR OF RAS-CAMP PATHWAY"/>
    <property type="match status" value="1"/>
</dbReference>
<gene>
    <name evidence="3" type="ORF">INT43_003561</name>
</gene>
<dbReference type="Proteomes" id="UP000654370">
    <property type="component" value="Unassembled WGS sequence"/>
</dbReference>
<feature type="region of interest" description="Disordered" evidence="1">
    <location>
        <begin position="84"/>
        <end position="105"/>
    </location>
</feature>
<comment type="caution">
    <text evidence="3">The sequence shown here is derived from an EMBL/GenBank/DDBJ whole genome shotgun (WGS) entry which is preliminary data.</text>
</comment>
<evidence type="ECO:0000313" key="3">
    <source>
        <dbReference type="EMBL" id="KAG2179778.1"/>
    </source>
</evidence>
<feature type="compositionally biased region" description="Basic and acidic residues" evidence="1">
    <location>
        <begin position="232"/>
        <end position="241"/>
    </location>
</feature>
<feature type="domain" description="Nitrogen regulatory protein areA GATA-like" evidence="2">
    <location>
        <begin position="31"/>
        <end position="58"/>
    </location>
</feature>
<dbReference type="GO" id="GO:0006808">
    <property type="term" value="P:regulation of nitrogen utilization"/>
    <property type="evidence" value="ECO:0007669"/>
    <property type="project" value="TreeGrafter"/>
</dbReference>
<dbReference type="GO" id="GO:0031930">
    <property type="term" value="P:mitochondria-nucleus signaling pathway"/>
    <property type="evidence" value="ECO:0007669"/>
    <property type="project" value="TreeGrafter"/>
</dbReference>
<evidence type="ECO:0000259" key="2">
    <source>
        <dbReference type="Pfam" id="PF08550"/>
    </source>
</evidence>
<dbReference type="InterPro" id="IPR013860">
    <property type="entry name" value="AreA_GATA"/>
</dbReference>
<feature type="compositionally biased region" description="Acidic residues" evidence="1">
    <location>
        <begin position="275"/>
        <end position="295"/>
    </location>
</feature>
<feature type="compositionally biased region" description="Polar residues" evidence="1">
    <location>
        <begin position="249"/>
        <end position="272"/>
    </location>
</feature>
<reference evidence="3" key="1">
    <citation type="submission" date="2020-12" db="EMBL/GenBank/DDBJ databases">
        <title>Metabolic potential, ecology and presence of endohyphal bacteria is reflected in genomic diversity of Mucoromycotina.</title>
        <authorList>
            <person name="Muszewska A."/>
            <person name="Okrasinska A."/>
            <person name="Steczkiewicz K."/>
            <person name="Drgas O."/>
            <person name="Orlowska M."/>
            <person name="Perlinska-Lenart U."/>
            <person name="Aleksandrzak-Piekarczyk T."/>
            <person name="Szatraj K."/>
            <person name="Zielenkiewicz U."/>
            <person name="Pilsyk S."/>
            <person name="Malc E."/>
            <person name="Mieczkowski P."/>
            <person name="Kruszewska J.S."/>
            <person name="Biernat P."/>
            <person name="Pawlowska J."/>
        </authorList>
    </citation>
    <scope>NUCLEOTIDE SEQUENCE</scope>
    <source>
        <strain evidence="3">WA0000067209</strain>
    </source>
</reference>
<dbReference type="PANTHER" id="PTHR28014:SF1">
    <property type="entry name" value="NEGATIVE REGULATOR OF RAS-CAMP PATHWAY"/>
    <property type="match status" value="1"/>
</dbReference>